<keyword evidence="5 12" id="KW-0812">Transmembrane</keyword>
<feature type="transmembrane region" description="Helical" evidence="13">
    <location>
        <begin position="544"/>
        <end position="565"/>
    </location>
</feature>
<evidence type="ECO:0000256" key="2">
    <source>
        <dbReference type="ARBA" id="ARBA00007193"/>
    </source>
</evidence>
<dbReference type="InterPro" id="IPR001873">
    <property type="entry name" value="ENaC"/>
</dbReference>
<reference evidence="15" key="1">
    <citation type="submission" date="2025-08" db="UniProtKB">
        <authorList>
            <consortium name="RefSeq"/>
        </authorList>
    </citation>
    <scope>IDENTIFICATION</scope>
    <source>
        <strain evidence="15">Aabys</strain>
        <tissue evidence="15">Whole body</tissue>
    </source>
</reference>
<dbReference type="PRINTS" id="PR01078">
    <property type="entry name" value="AMINACHANNEL"/>
</dbReference>
<evidence type="ECO:0000256" key="13">
    <source>
        <dbReference type="SAM" id="Phobius"/>
    </source>
</evidence>
<gene>
    <name evidence="15" type="primary">LOC101893629</name>
</gene>
<keyword evidence="3 12" id="KW-0813">Transport</keyword>
<evidence type="ECO:0000256" key="9">
    <source>
        <dbReference type="ARBA" id="ARBA00023136"/>
    </source>
</evidence>
<evidence type="ECO:0000256" key="4">
    <source>
        <dbReference type="ARBA" id="ARBA00022461"/>
    </source>
</evidence>
<dbReference type="PANTHER" id="PTHR11690:SF288">
    <property type="entry name" value="AMILORIDE-SENSITIVE NA+ CHANNEL-RELATED"/>
    <property type="match status" value="1"/>
</dbReference>
<evidence type="ECO:0000256" key="6">
    <source>
        <dbReference type="ARBA" id="ARBA00022989"/>
    </source>
</evidence>
<keyword evidence="10 12" id="KW-0739">Sodium transport</keyword>
<dbReference type="eggNOG" id="KOG4294">
    <property type="taxonomic scope" value="Eukaryota"/>
</dbReference>
<dbReference type="PANTHER" id="PTHR11690">
    <property type="entry name" value="AMILORIDE-SENSITIVE SODIUM CHANNEL-RELATED"/>
    <property type="match status" value="1"/>
</dbReference>
<keyword evidence="4 12" id="KW-0894">Sodium channel</keyword>
<keyword evidence="6 13" id="KW-1133">Transmembrane helix</keyword>
<evidence type="ECO:0000313" key="15">
    <source>
        <dbReference type="RefSeq" id="XP_019890549.2"/>
    </source>
</evidence>
<evidence type="ECO:0000256" key="10">
    <source>
        <dbReference type="ARBA" id="ARBA00023201"/>
    </source>
</evidence>
<organism evidence="14 15">
    <name type="scientific">Musca domestica</name>
    <name type="common">House fly</name>
    <dbReference type="NCBI Taxonomy" id="7370"/>
    <lineage>
        <taxon>Eukaryota</taxon>
        <taxon>Metazoa</taxon>
        <taxon>Ecdysozoa</taxon>
        <taxon>Arthropoda</taxon>
        <taxon>Hexapoda</taxon>
        <taxon>Insecta</taxon>
        <taxon>Pterygota</taxon>
        <taxon>Neoptera</taxon>
        <taxon>Endopterygota</taxon>
        <taxon>Diptera</taxon>
        <taxon>Brachycera</taxon>
        <taxon>Muscomorpha</taxon>
        <taxon>Muscoidea</taxon>
        <taxon>Muscidae</taxon>
        <taxon>Musca</taxon>
    </lineage>
</organism>
<dbReference type="GeneID" id="101893629"/>
<dbReference type="VEuPathDB" id="VectorBase:MDOA015226"/>
<evidence type="ECO:0000256" key="8">
    <source>
        <dbReference type="ARBA" id="ARBA00023065"/>
    </source>
</evidence>
<keyword evidence="7" id="KW-0915">Sodium</keyword>
<evidence type="ECO:0000256" key="5">
    <source>
        <dbReference type="ARBA" id="ARBA00022692"/>
    </source>
</evidence>
<keyword evidence="11 12" id="KW-0407">Ion channel</keyword>
<dbReference type="RefSeq" id="XP_019890549.2">
    <property type="nucleotide sequence ID" value="XM_020034990.2"/>
</dbReference>
<dbReference type="OrthoDB" id="6021021at2759"/>
<feature type="transmembrane region" description="Helical" evidence="13">
    <location>
        <begin position="89"/>
        <end position="106"/>
    </location>
</feature>
<evidence type="ECO:0000256" key="3">
    <source>
        <dbReference type="ARBA" id="ARBA00022448"/>
    </source>
</evidence>
<dbReference type="Gene3D" id="1.10.287.770">
    <property type="entry name" value="YojJ-like"/>
    <property type="match status" value="1"/>
</dbReference>
<evidence type="ECO:0000256" key="7">
    <source>
        <dbReference type="ARBA" id="ARBA00023053"/>
    </source>
</evidence>
<dbReference type="Pfam" id="PF00858">
    <property type="entry name" value="ASC"/>
    <property type="match status" value="1"/>
</dbReference>
<dbReference type="Gene3D" id="1.10.287.820">
    <property type="entry name" value="Acid-sensing ion channel domain"/>
    <property type="match status" value="1"/>
</dbReference>
<proteinExistence type="inferred from homology"/>
<dbReference type="VEuPathDB" id="VectorBase:MDOMA2_001974"/>
<name>A0A9J7DE81_MUSDO</name>
<accession>A0A9J7DE81</accession>
<keyword evidence="9 13" id="KW-0472">Membrane</keyword>
<keyword evidence="14" id="KW-1185">Reference proteome</keyword>
<comment type="subcellular location">
    <subcellularLocation>
        <location evidence="1">Membrane</location>
        <topology evidence="1">Multi-pass membrane protein</topology>
    </subcellularLocation>
</comment>
<evidence type="ECO:0000256" key="11">
    <source>
        <dbReference type="ARBA" id="ARBA00023303"/>
    </source>
</evidence>
<evidence type="ECO:0000313" key="14">
    <source>
        <dbReference type="Proteomes" id="UP001652621"/>
    </source>
</evidence>
<keyword evidence="8 12" id="KW-0406">Ion transport</keyword>
<evidence type="ECO:0000256" key="12">
    <source>
        <dbReference type="RuleBase" id="RU000679"/>
    </source>
</evidence>
<evidence type="ECO:0000256" key="1">
    <source>
        <dbReference type="ARBA" id="ARBA00004141"/>
    </source>
</evidence>
<sequence>MTTTLKDHCESIPLKGIDPESTTAAPPQLLPKRAYNIIPPAVPRRKHQTKPPRTTCVQFSKQRFFDYCSNTSIHGIQYLGERRPTMDRFIWFALILISCFFCFDSITEIYEKWNDSPVIVSFSEKSTDIWSIPFPAITLCAESKRMHREGMSYAERLNDFINERNSFPENLTEEIVEFLTMLQVCLNDPSDFESKPPLDYPPIDYVQVLEYMLPLFGNNFMQCKCLGNVSNECLQYFRKTYTEEGLCFTFNGLNASDLYREDTVQYREMKLDNTHESSEFLKRKLTWSLEEGYEADTNPQNSYPARILSSGIKSGFSAIIMDEKKNVDYGCRQAQQGYKLLIHPPDDVPQVSKHYLHIPMSEETTIAVIPNMMTTSEGIEKYSTDKRQCYMARERQLRFFQVYTENNCELECLTNFTLSQCGCVKFSMPRTADMPVCREHQIHCYETIEDELMLRQFSDNVDNCHCLPACTSLDYNVEISQSHFDVERTLKAMGVDEEEEEDEMNYASFEYAAFSIYFKDNELITAKRSELYGLYDFIANCGGVLGLFMGVSILSVIEIFYHLTLRLWANFRRRN</sequence>
<comment type="similarity">
    <text evidence="2 12">Belongs to the amiloride-sensitive sodium channel (TC 1.A.6) family.</text>
</comment>
<dbReference type="Proteomes" id="UP001652621">
    <property type="component" value="Unplaced"/>
</dbReference>
<protein>
    <submittedName>
        <fullName evidence="15">Pickpocket protein 28</fullName>
    </submittedName>
</protein>